<keyword evidence="3" id="KW-0560">Oxidoreductase</keyword>
<dbReference type="PANTHER" id="PTHR47706:SF9">
    <property type="entry name" value="NMRA-LIKE DOMAIN-CONTAINING PROTEIN-RELATED"/>
    <property type="match status" value="1"/>
</dbReference>
<accession>S3CSI5</accession>
<proteinExistence type="inferred from homology"/>
<feature type="domain" description="NAD(P)-binding" evidence="5">
    <location>
        <begin position="388"/>
        <end position="515"/>
    </location>
</feature>
<dbReference type="OrthoDB" id="419598at2759"/>
<keyword evidence="2" id="KW-0521">NADP</keyword>
<dbReference type="STRING" id="1262450.S3CSI5"/>
<organism evidence="6 7">
    <name type="scientific">Ophiostoma piceae (strain UAMH 11346)</name>
    <name type="common">Sap stain fungus</name>
    <dbReference type="NCBI Taxonomy" id="1262450"/>
    <lineage>
        <taxon>Eukaryota</taxon>
        <taxon>Fungi</taxon>
        <taxon>Dikarya</taxon>
        <taxon>Ascomycota</taxon>
        <taxon>Pezizomycotina</taxon>
        <taxon>Sordariomycetes</taxon>
        <taxon>Sordariomycetidae</taxon>
        <taxon>Ophiostomatales</taxon>
        <taxon>Ophiostomataceae</taxon>
        <taxon>Ophiostoma</taxon>
    </lineage>
</organism>
<feature type="region of interest" description="Disordered" evidence="4">
    <location>
        <begin position="797"/>
        <end position="817"/>
    </location>
</feature>
<dbReference type="InterPro" id="IPR036291">
    <property type="entry name" value="NAD(P)-bd_dom_sf"/>
</dbReference>
<dbReference type="EMBL" id="KE148166">
    <property type="protein sequence ID" value="EPE03625.1"/>
    <property type="molecule type" value="Genomic_DNA"/>
</dbReference>
<dbReference type="eggNOG" id="ENOG502S5YP">
    <property type="taxonomic scope" value="Eukaryota"/>
</dbReference>
<dbReference type="InterPro" id="IPR016040">
    <property type="entry name" value="NAD(P)-bd_dom"/>
</dbReference>
<dbReference type="Pfam" id="PF13460">
    <property type="entry name" value="NAD_binding_10"/>
    <property type="match status" value="1"/>
</dbReference>
<gene>
    <name evidence="6" type="ORF">F503_01883</name>
</gene>
<dbReference type="PANTHER" id="PTHR47706">
    <property type="entry name" value="NMRA-LIKE FAMILY PROTEIN"/>
    <property type="match status" value="1"/>
</dbReference>
<dbReference type="GO" id="GO:0016491">
    <property type="term" value="F:oxidoreductase activity"/>
    <property type="evidence" value="ECO:0007669"/>
    <property type="project" value="UniProtKB-KW"/>
</dbReference>
<dbReference type="Gene3D" id="3.40.50.720">
    <property type="entry name" value="NAD(P)-binding Rossmann-like Domain"/>
    <property type="match status" value="1"/>
</dbReference>
<keyword evidence="7" id="KW-1185">Reference proteome</keyword>
<evidence type="ECO:0000313" key="6">
    <source>
        <dbReference type="EMBL" id="EPE03625.1"/>
    </source>
</evidence>
<comment type="similarity">
    <text evidence="1">Belongs to the NmrA-type oxidoreductase family. Isoflavone reductase subfamily.</text>
</comment>
<dbReference type="VEuPathDB" id="FungiDB:F503_01883"/>
<evidence type="ECO:0000256" key="1">
    <source>
        <dbReference type="ARBA" id="ARBA00005725"/>
    </source>
</evidence>
<sequence length="1048" mass="115539">MTTTNVSASLTDTAAASKPATEVGIADSQPPKGNGYVTFTSIQKLFDETLEHLDGDFVICSGITPRIFTMIERERDVRRRKFRLFFEPEAGLVHITVPSGPHENVTSALSLLIGITTARQGRLGKGSGATTFTSENTQVPGIKEADFSLKPNRPPGSPGSAGDSAGQKWPTLVIETGYSQTISQLRHDMHWWFGASNHQVKIVLLIDLDRQTQRIAVYKYTEDWPLPPSTTVTQSSTLTNPILRHTNVITPIANARPAAYQVDRTDLVLEFHLLFLRPPQPGTNEADIVITTQDLEMVAEDTWTISTGPKYDACLYNIFSLASAILLPDGLQLLLLKASLITFFRSSSSHSPSPTHLISGFHQAQQLIPLTASAFYAYDMTVTVGIAGITGKFGRLLASQLLQNPGVELRGYCRNPSNLPAFISDSNVKIFEGGAFDAQAVRPFVEGCDVVACAYLGNDKLMLDGQKALIDGCEEAKVPRYIASDYSVDYSKLELDQLFPKDPMKHVKAYVATKQHVKGVHVLIGGFMETLTSPFFRMYDAKGPAFRYWGDGTEVFEASCYANAAQYTAAVAADTSAVGKQRFLGGAASVKELAAIYEEVHGVKPKLESLGSLDELYRKMTALRSQYPANPYKYMAMYYTYYMLSGKTLIGSKLDNSKYPSIAPFTWKDFIKQLPVANRYTIDWVPDGSPVGHPSSAPRTSPQYIDFISRSLEELKINKEGLSPAAHADLIMLTRTLLDRAKDPRGRIAGMVVRGDDDSVLSPMEEDALELHHKAVPQGHMMILKSATDAWAIGNKAVDGEPGDDKLPAETPPTKRHKETCQTAHALFDAFYFPLRPVAHPQTPSTRIFLQVVYPRNPDGQRIATHWDHRRFGGLCDFRRTPHPKGPAQHQHEPEHVCSVLQHGDVYELVTDDPDSHPLPSERLLQVQYGLHQIVGGMRAADGLRDLADGAENLRVGLFKMPKMQLQPKNMQPTTCVEYSATNLSASIARKTTATATIKTATIAIDADAPDPSEVAAHLRFARPTDLRVDTFWEDEFDSSPTLRSDEE</sequence>
<evidence type="ECO:0000313" key="7">
    <source>
        <dbReference type="Proteomes" id="UP000016923"/>
    </source>
</evidence>
<evidence type="ECO:0000256" key="4">
    <source>
        <dbReference type="SAM" id="MobiDB-lite"/>
    </source>
</evidence>
<feature type="region of interest" description="Disordered" evidence="4">
    <location>
        <begin position="145"/>
        <end position="166"/>
    </location>
</feature>
<dbReference type="HOGENOM" id="CLU_291358_0_0_1"/>
<dbReference type="SUPFAM" id="SSF51735">
    <property type="entry name" value="NAD(P)-binding Rossmann-fold domains"/>
    <property type="match status" value="1"/>
</dbReference>
<evidence type="ECO:0000259" key="5">
    <source>
        <dbReference type="Pfam" id="PF13460"/>
    </source>
</evidence>
<dbReference type="Proteomes" id="UP000016923">
    <property type="component" value="Unassembled WGS sequence"/>
</dbReference>
<dbReference type="AlphaFoldDB" id="S3CSI5"/>
<evidence type="ECO:0000256" key="2">
    <source>
        <dbReference type="ARBA" id="ARBA00022857"/>
    </source>
</evidence>
<reference evidence="6 7" key="1">
    <citation type="journal article" date="2013" name="BMC Genomics">
        <title>The genome and transcriptome of the pine saprophyte Ophiostoma piceae, and a comparison with the bark beetle-associated pine pathogen Grosmannia clavigera.</title>
        <authorList>
            <person name="Haridas S."/>
            <person name="Wang Y."/>
            <person name="Lim L."/>
            <person name="Massoumi Alamouti S."/>
            <person name="Jackman S."/>
            <person name="Docking R."/>
            <person name="Robertson G."/>
            <person name="Birol I."/>
            <person name="Bohlmann J."/>
            <person name="Breuil C."/>
        </authorList>
    </citation>
    <scope>NUCLEOTIDE SEQUENCE [LARGE SCALE GENOMIC DNA]</scope>
    <source>
        <strain evidence="6 7">UAMH 11346</strain>
    </source>
</reference>
<name>S3CSI5_OPHP1</name>
<dbReference type="InterPro" id="IPR051609">
    <property type="entry name" value="NmrA/Isoflavone_reductase-like"/>
</dbReference>
<evidence type="ECO:0000256" key="3">
    <source>
        <dbReference type="ARBA" id="ARBA00023002"/>
    </source>
</evidence>
<protein>
    <recommendedName>
        <fullName evidence="5">NAD(P)-binding domain-containing protein</fullName>
    </recommendedName>
</protein>